<keyword evidence="3" id="KW-0413">Isomerase</keyword>
<dbReference type="Pfam" id="PF01416">
    <property type="entry name" value="PseudoU_synth_1"/>
    <property type="match status" value="1"/>
</dbReference>
<dbReference type="EMBL" id="MCGE01000009">
    <property type="protein sequence ID" value="ORZ17927.1"/>
    <property type="molecule type" value="Genomic_DNA"/>
</dbReference>
<dbReference type="InterPro" id="IPR020095">
    <property type="entry name" value="PsdUridine_synth_TruA_C"/>
</dbReference>
<dbReference type="NCBIfam" id="TIGR00071">
    <property type="entry name" value="hisT_truA"/>
    <property type="match status" value="1"/>
</dbReference>
<dbReference type="Gene3D" id="3.30.70.580">
    <property type="entry name" value="Pseudouridine synthase I, catalytic domain, N-terminal subdomain"/>
    <property type="match status" value="1"/>
</dbReference>
<dbReference type="InterPro" id="IPR001406">
    <property type="entry name" value="PsdUridine_synth_TruA"/>
</dbReference>
<dbReference type="CDD" id="cd02569">
    <property type="entry name" value="PseudoU_synth_ScPus3"/>
    <property type="match status" value="1"/>
</dbReference>
<evidence type="ECO:0000256" key="3">
    <source>
        <dbReference type="ARBA" id="ARBA00023235"/>
    </source>
</evidence>
<dbReference type="GO" id="GO:0009982">
    <property type="term" value="F:pseudouridine synthase activity"/>
    <property type="evidence" value="ECO:0007669"/>
    <property type="project" value="InterPro"/>
</dbReference>
<comment type="caution">
    <text evidence="6">The sequence shown here is derived from an EMBL/GenBank/DDBJ whole genome shotgun (WGS) entry which is preliminary data.</text>
</comment>
<feature type="compositionally biased region" description="Basic and acidic residues" evidence="4">
    <location>
        <begin position="429"/>
        <end position="438"/>
    </location>
</feature>
<dbReference type="PANTHER" id="PTHR11142">
    <property type="entry name" value="PSEUDOURIDYLATE SYNTHASE"/>
    <property type="match status" value="1"/>
</dbReference>
<keyword evidence="7" id="KW-1185">Reference proteome</keyword>
<evidence type="ECO:0000256" key="2">
    <source>
        <dbReference type="ARBA" id="ARBA00022694"/>
    </source>
</evidence>
<comment type="similarity">
    <text evidence="1">Belongs to the tRNA pseudouridine synthase TruA family.</text>
</comment>
<dbReference type="Gene3D" id="3.30.70.660">
    <property type="entry name" value="Pseudouridine synthase I, catalytic domain, C-terminal subdomain"/>
    <property type="match status" value="1"/>
</dbReference>
<reference evidence="6 7" key="1">
    <citation type="submission" date="2016-07" db="EMBL/GenBank/DDBJ databases">
        <title>Pervasive Adenine N6-methylation of Active Genes in Fungi.</title>
        <authorList>
            <consortium name="DOE Joint Genome Institute"/>
            <person name="Mondo S.J."/>
            <person name="Dannebaum R.O."/>
            <person name="Kuo R.C."/>
            <person name="Labutti K."/>
            <person name="Haridas S."/>
            <person name="Kuo A."/>
            <person name="Salamov A."/>
            <person name="Ahrendt S.R."/>
            <person name="Lipzen A."/>
            <person name="Sullivan W."/>
            <person name="Andreopoulos W.B."/>
            <person name="Clum A."/>
            <person name="Lindquist E."/>
            <person name="Daum C."/>
            <person name="Ramamoorthy G.K."/>
            <person name="Gryganskyi A."/>
            <person name="Culley D."/>
            <person name="Magnuson J.K."/>
            <person name="James T.Y."/>
            <person name="O'Malley M.A."/>
            <person name="Stajich J.E."/>
            <person name="Spatafora J.W."/>
            <person name="Visel A."/>
            <person name="Grigoriev I.V."/>
        </authorList>
    </citation>
    <scope>NUCLEOTIDE SEQUENCE [LARGE SCALE GENOMIC DNA]</scope>
    <source>
        <strain evidence="6 7">NRRL 1336</strain>
    </source>
</reference>
<protein>
    <submittedName>
        <fullName evidence="6">Pseudouridine synthase</fullName>
    </submittedName>
</protein>
<evidence type="ECO:0000259" key="5">
    <source>
        <dbReference type="Pfam" id="PF01416"/>
    </source>
</evidence>
<gene>
    <name evidence="6" type="ORF">BCR42DRAFT_412785</name>
</gene>
<dbReference type="OrthoDB" id="25767at2759"/>
<feature type="region of interest" description="Disordered" evidence="4">
    <location>
        <begin position="413"/>
        <end position="438"/>
    </location>
</feature>
<feature type="region of interest" description="Disordered" evidence="4">
    <location>
        <begin position="18"/>
        <end position="51"/>
    </location>
</feature>
<accession>A0A1X2IK81</accession>
<dbReference type="FunFam" id="3.30.70.580:FF:000007">
    <property type="entry name" value="tRNA pseudouridine synthase"/>
    <property type="match status" value="1"/>
</dbReference>
<keyword evidence="2" id="KW-0819">tRNA processing</keyword>
<dbReference type="STRING" id="90262.A0A1X2IK81"/>
<feature type="domain" description="Pseudouridine synthase I TruA alpha/beta" evidence="5">
    <location>
        <begin position="209"/>
        <end position="325"/>
    </location>
</feature>
<evidence type="ECO:0000313" key="6">
    <source>
        <dbReference type="EMBL" id="ORZ17927.1"/>
    </source>
</evidence>
<dbReference type="GO" id="GO:1990481">
    <property type="term" value="P:mRNA pseudouridine synthesis"/>
    <property type="evidence" value="ECO:0007669"/>
    <property type="project" value="TreeGrafter"/>
</dbReference>
<organism evidence="6 7">
    <name type="scientific">Absidia repens</name>
    <dbReference type="NCBI Taxonomy" id="90262"/>
    <lineage>
        <taxon>Eukaryota</taxon>
        <taxon>Fungi</taxon>
        <taxon>Fungi incertae sedis</taxon>
        <taxon>Mucoromycota</taxon>
        <taxon>Mucoromycotina</taxon>
        <taxon>Mucoromycetes</taxon>
        <taxon>Mucorales</taxon>
        <taxon>Cunninghamellaceae</taxon>
        <taxon>Absidia</taxon>
    </lineage>
</organism>
<feature type="compositionally biased region" description="Basic and acidic residues" evidence="4">
    <location>
        <begin position="413"/>
        <end position="422"/>
    </location>
</feature>
<proteinExistence type="inferred from homology"/>
<evidence type="ECO:0000256" key="4">
    <source>
        <dbReference type="SAM" id="MobiDB-lite"/>
    </source>
</evidence>
<dbReference type="InterPro" id="IPR020094">
    <property type="entry name" value="TruA/RsuA/RluB/E/F_N"/>
</dbReference>
<dbReference type="InterPro" id="IPR041707">
    <property type="entry name" value="Pus3-like"/>
</dbReference>
<dbReference type="GO" id="GO:0005737">
    <property type="term" value="C:cytoplasm"/>
    <property type="evidence" value="ECO:0007669"/>
    <property type="project" value="TreeGrafter"/>
</dbReference>
<dbReference type="HAMAP" id="MF_00171">
    <property type="entry name" value="TruA"/>
    <property type="match status" value="1"/>
</dbReference>
<dbReference type="SUPFAM" id="SSF55120">
    <property type="entry name" value="Pseudouridine synthase"/>
    <property type="match status" value="1"/>
</dbReference>
<dbReference type="GO" id="GO:0005634">
    <property type="term" value="C:nucleus"/>
    <property type="evidence" value="ECO:0007669"/>
    <property type="project" value="TreeGrafter"/>
</dbReference>
<evidence type="ECO:0000313" key="7">
    <source>
        <dbReference type="Proteomes" id="UP000193560"/>
    </source>
</evidence>
<dbReference type="InterPro" id="IPR020103">
    <property type="entry name" value="PsdUridine_synth_cat_dom_sf"/>
</dbReference>
<dbReference type="GO" id="GO:0031119">
    <property type="term" value="P:tRNA pseudouridine synthesis"/>
    <property type="evidence" value="ECO:0007669"/>
    <property type="project" value="TreeGrafter"/>
</dbReference>
<name>A0A1X2IK81_9FUNG</name>
<dbReference type="GO" id="GO:0003723">
    <property type="term" value="F:RNA binding"/>
    <property type="evidence" value="ECO:0007669"/>
    <property type="project" value="InterPro"/>
</dbReference>
<dbReference type="AlphaFoldDB" id="A0A1X2IK81"/>
<feature type="compositionally biased region" description="Low complexity" evidence="4">
    <location>
        <begin position="28"/>
        <end position="38"/>
    </location>
</feature>
<dbReference type="InterPro" id="IPR020097">
    <property type="entry name" value="PsdUridine_synth_TruA_a/b_dom"/>
</dbReference>
<evidence type="ECO:0000256" key="1">
    <source>
        <dbReference type="ARBA" id="ARBA00009375"/>
    </source>
</evidence>
<dbReference type="PANTHER" id="PTHR11142:SF5">
    <property type="entry name" value="TRNA PSEUDOURIDINE(38_39) SYNTHASE"/>
    <property type="match status" value="1"/>
</dbReference>
<sequence length="438" mass="50390">MDKYKDWTKEQLLSHIEKLETSQHGQESTTSSTTNTNNDNKKKSRKQQRPFDMTKYRQRRIALKVAYLGWRYAGFAAQGDEVNIPTVEGQLFSALEHCKLIVDRESCDYSRCGRTDRGVSGLGQVIILNVRSKRLATTITMNGDDDDDLPVDEELTYVDTLNHTLPDDIRMLAWAPVAPQLNARFDCQSRTYRYLFRKDQLDLTLMQQAAHQFIGSHDFRNFCKLDPSKNITNYHRHVLRCTIQPTVSPHLESITDDKEMVYLELQGTAFLWHQVRCMMSVLFLVGQQLEPPTIIKDLLDISQYASRPDYPMASDLPLILYDCEFAAISQWYYATPATHRTAAHWDQLSYAQHVRALTCDLFAAGTGLEQQQEQINPSSMEINNKKKVVVLGGGFSTLMANYKRLADRPRCDTDAMKKEKYSAKKRKRDQLDQADHQT</sequence>
<dbReference type="Proteomes" id="UP000193560">
    <property type="component" value="Unassembled WGS sequence"/>
</dbReference>